<dbReference type="Proteomes" id="UP000199670">
    <property type="component" value="Unassembled WGS sequence"/>
</dbReference>
<dbReference type="PANTHER" id="PTHR43751:SF3">
    <property type="entry name" value="SULFATASE N-TERMINAL DOMAIN-CONTAINING PROTEIN"/>
    <property type="match status" value="1"/>
</dbReference>
<dbReference type="SUPFAM" id="SSF53649">
    <property type="entry name" value="Alkaline phosphatase-like"/>
    <property type="match status" value="1"/>
</dbReference>
<feature type="domain" description="Inner membrane protein YejM N-terminal" evidence="3">
    <location>
        <begin position="6"/>
        <end position="230"/>
    </location>
</feature>
<feature type="transmembrane region" description="Helical" evidence="1">
    <location>
        <begin position="5"/>
        <end position="24"/>
    </location>
</feature>
<dbReference type="AlphaFoldDB" id="A0A1C4BZ59"/>
<dbReference type="STRING" id="1798182.GA0061081_10666"/>
<feature type="transmembrane region" description="Helical" evidence="1">
    <location>
        <begin position="113"/>
        <end position="140"/>
    </location>
</feature>
<evidence type="ECO:0000313" key="5">
    <source>
        <dbReference type="Proteomes" id="UP000199670"/>
    </source>
</evidence>
<feature type="transmembrane region" description="Helical" evidence="1">
    <location>
        <begin position="70"/>
        <end position="93"/>
    </location>
</feature>
<feature type="transmembrane region" description="Helical" evidence="1">
    <location>
        <begin position="30"/>
        <end position="63"/>
    </location>
</feature>
<keyword evidence="1" id="KW-0812">Transmembrane</keyword>
<evidence type="ECO:0000259" key="2">
    <source>
        <dbReference type="Pfam" id="PF00884"/>
    </source>
</evidence>
<dbReference type="RefSeq" id="WP_091348674.1">
    <property type="nucleotide sequence ID" value="NZ_FMAQ01000006.1"/>
</dbReference>
<gene>
    <name evidence="4" type="ORF">GA0061081_10666</name>
</gene>
<evidence type="ECO:0000259" key="3">
    <source>
        <dbReference type="Pfam" id="PF11893"/>
    </source>
</evidence>
<dbReference type="InterPro" id="IPR052701">
    <property type="entry name" value="GAG_Ulvan_Degrading_Sulfatases"/>
</dbReference>
<evidence type="ECO:0000256" key="1">
    <source>
        <dbReference type="SAM" id="Phobius"/>
    </source>
</evidence>
<organism evidence="4 5">
    <name type="scientific">Gilliamella bombicola</name>
    <dbReference type="NCBI Taxonomy" id="1798182"/>
    <lineage>
        <taxon>Bacteria</taxon>
        <taxon>Pseudomonadati</taxon>
        <taxon>Pseudomonadota</taxon>
        <taxon>Gammaproteobacteria</taxon>
        <taxon>Orbales</taxon>
        <taxon>Orbaceae</taxon>
        <taxon>Gilliamella</taxon>
    </lineage>
</organism>
<keyword evidence="1" id="KW-0472">Membrane</keyword>
<keyword evidence="5" id="KW-1185">Reference proteome</keyword>
<dbReference type="InterPro" id="IPR012159">
    <property type="entry name" value="YejM-like"/>
</dbReference>
<dbReference type="OrthoDB" id="9803751at2"/>
<name>A0A1C4BZ59_9GAMM</name>
<protein>
    <submittedName>
        <fullName evidence="4">Uncharacterized protein</fullName>
    </submittedName>
</protein>
<feature type="domain" description="Sulfatase N-terminal" evidence="2">
    <location>
        <begin position="240"/>
        <end position="520"/>
    </location>
</feature>
<evidence type="ECO:0000313" key="4">
    <source>
        <dbReference type="EMBL" id="SCC12100.1"/>
    </source>
</evidence>
<dbReference type="InterPro" id="IPR024588">
    <property type="entry name" value="YejM_N"/>
</dbReference>
<dbReference type="EMBL" id="FMAQ01000006">
    <property type="protein sequence ID" value="SCC12100.1"/>
    <property type="molecule type" value="Genomic_DNA"/>
</dbReference>
<dbReference type="PANTHER" id="PTHR43751">
    <property type="entry name" value="SULFATASE"/>
    <property type="match status" value="1"/>
</dbReference>
<dbReference type="PIRSF" id="PIRSF004950">
    <property type="entry name" value="Mmb_sulf_HI0842"/>
    <property type="match status" value="1"/>
</dbReference>
<reference evidence="5" key="1">
    <citation type="submission" date="2016-08" db="EMBL/GenBank/DDBJ databases">
        <authorList>
            <person name="Varghese N."/>
            <person name="Submissions Spin"/>
        </authorList>
    </citation>
    <scope>NUCLEOTIDE SEQUENCE [LARGE SCALE GENOMIC DNA]</scope>
    <source>
        <strain evidence="5">R-53248</strain>
    </source>
</reference>
<dbReference type="Pfam" id="PF11893">
    <property type="entry name" value="DUF3413"/>
    <property type="match status" value="1"/>
</dbReference>
<dbReference type="Gene3D" id="3.40.720.10">
    <property type="entry name" value="Alkaline Phosphatase, subunit A"/>
    <property type="match status" value="1"/>
</dbReference>
<sequence>MKKLYYFVLINIFISSILAIRFFIVPGASFNWAGVTFSVFAVLGHFFSAYLLLFIVCIPFIWLKQSIRNIILAAIFSFIQIGLYIDTIVFQQYRFHVNQSVLAMVLSGQVVDFSIITYLLMLAVIIVSFCAEYFILYLVNKKFTVQHNKSKILLISTIFLFSSFLVNHVVHMVAFYYAYSPIMVVKEYIPLYKPFTSKKIMSFFDANGQRKVVYNKNNDNTGVDYPKKELVINPENNKPQNIMFIVLDSWRYDTFSEAISPNTFRFVKQNNGVIFDNHYSTGNATRTGIFGLFYGIPGTYWDSFLRNSIPSLFITTLQKENYNIGIFTSAKVSAPEFDRTAFVTIKNLRISSKDGSASSRDKQITEDWLAWYKARDTSRPTFSFLFYDAPHAYDFPADFSVKFKPIGDLNYMTLNNDTDPLPIFNRYKQSVYYDDYLLQNVYDELAASGSLDNTILIITGDHAQEMNDNKLGFWGHNGNYTDAQTKVPFIIIGAKELENLKNNSKKLTSHEDVVPTLMKHYLYVKNDISDYSTGYDLFSPITDRNWLLMSNYSSYAVRTSDHIYFVNRLGINHYMDLHNRETDETPNYQYIQEAMNHMRYFSQSGLNSLKDKNN</sequence>
<feature type="transmembrane region" description="Helical" evidence="1">
    <location>
        <begin position="152"/>
        <end position="179"/>
    </location>
</feature>
<proteinExistence type="predicted"/>
<dbReference type="Pfam" id="PF00884">
    <property type="entry name" value="Sulfatase"/>
    <property type="match status" value="1"/>
</dbReference>
<keyword evidence="1" id="KW-1133">Transmembrane helix</keyword>
<dbReference type="CDD" id="cd16148">
    <property type="entry name" value="sulfatase_like"/>
    <property type="match status" value="1"/>
</dbReference>
<dbReference type="InterPro" id="IPR000917">
    <property type="entry name" value="Sulfatase_N"/>
</dbReference>
<accession>A0A1C4BZ59</accession>
<dbReference type="InterPro" id="IPR017850">
    <property type="entry name" value="Alkaline_phosphatase_core_sf"/>
</dbReference>